<dbReference type="EC" id="3.1.3.77" evidence="4"/>
<keyword evidence="1 4" id="KW-0028">Amino-acid biosynthesis</keyword>
<dbReference type="Pfam" id="PF00702">
    <property type="entry name" value="Hydrolase"/>
    <property type="match status" value="1"/>
</dbReference>
<comment type="pathway">
    <text evidence="4">Amino-acid biosynthesis; L-methionine biosynthesis via salvage pathway; L-methionine from S-methyl-5-thio-alpha-D-ribose 1-phosphate: step 3/6.</text>
</comment>
<evidence type="ECO:0000256" key="3">
    <source>
        <dbReference type="ARBA" id="ARBA00023167"/>
    </source>
</evidence>
<dbReference type="InterPro" id="IPR023214">
    <property type="entry name" value="HAD_sf"/>
</dbReference>
<dbReference type="PANTHER" id="PTHR20371">
    <property type="entry name" value="ENOLASE-PHOSPHATASE E1"/>
    <property type="match status" value="1"/>
</dbReference>
<comment type="cofactor">
    <cofactor evidence="4">
        <name>Mg(2+)</name>
        <dbReference type="ChEBI" id="CHEBI:18420"/>
    </cofactor>
    <text evidence="4">Binds 1 Mg(2+) ion per subunit.</text>
</comment>
<name>A0AAC9LBY3_9PSEU</name>
<accession>A0AAC9LBY3</accession>
<keyword evidence="4" id="KW-0460">Magnesium</keyword>
<sequence length="245" mass="26274">MTGSLTARWVVVDIEGTLTPTSQVHVVLYDYARPRLGPWIDAHPEDEQVRAAVEATRAEAGLPADAGTAEIVAVLHSWMDADRKAAPLKSLQGLIWQEGYARRELISQYFPDAFPALRRWRDGGLDLAVFSSGSVAGQIASFSHSNEGDVTGLFRHHFDTVNAGPKREAPSYRAIAAGLGDPPAGEIVFLSDVPAELDAAAEAGWQTVGLARSGEPFAEADFGPHRAIASFDEVEIVAAAKDDSR</sequence>
<dbReference type="GO" id="GO:0000287">
    <property type="term" value="F:magnesium ion binding"/>
    <property type="evidence" value="ECO:0007669"/>
    <property type="project" value="UniProtKB-UniRule"/>
</dbReference>
<comment type="similarity">
    <text evidence="4">Belongs to the HAD-like hydrolase superfamily. MasA/MtnC family.</text>
</comment>
<gene>
    <name evidence="4" type="primary">mtnC</name>
    <name evidence="5" type="ORF">UA74_13590</name>
</gene>
<dbReference type="AlphaFoldDB" id="A0AAC9LBY3"/>
<dbReference type="GO" id="GO:0043716">
    <property type="term" value="F:2-hydroxy-3-keto-5-methylthiopentenyl-1-phosphate phosphatase activity"/>
    <property type="evidence" value="ECO:0007669"/>
    <property type="project" value="UniProtKB-UniRule"/>
</dbReference>
<dbReference type="InterPro" id="IPR023943">
    <property type="entry name" value="Enolase-ppase_E1"/>
</dbReference>
<dbReference type="RefSeq" id="WP_075740576.1">
    <property type="nucleotide sequence ID" value="NZ_CP016076.1"/>
</dbReference>
<dbReference type="InterPro" id="IPR036412">
    <property type="entry name" value="HAD-like_sf"/>
</dbReference>
<dbReference type="CDD" id="cd01629">
    <property type="entry name" value="HAD_EP"/>
    <property type="match status" value="1"/>
</dbReference>
<protein>
    <recommendedName>
        <fullName evidence="4">Enolase-phosphatase E1</fullName>
        <ecNumber evidence="4">3.1.3.77</ecNumber>
    </recommendedName>
    <alternativeName>
        <fullName evidence="4">2,3-diketo-5-methylthio-1-phosphopentane phosphatase</fullName>
    </alternativeName>
</protein>
<keyword evidence="3 4" id="KW-0486">Methionine biosynthesis</keyword>
<dbReference type="PANTHER" id="PTHR20371:SF1">
    <property type="entry name" value="ENOLASE-PHOSPHATASE E1"/>
    <property type="match status" value="1"/>
</dbReference>
<comment type="subunit">
    <text evidence="4">Monomer.</text>
</comment>
<dbReference type="HAMAP" id="MF_01681">
    <property type="entry name" value="Salvage_MtnC"/>
    <property type="match status" value="1"/>
</dbReference>
<comment type="pathway">
    <text evidence="4">Amino-acid biosynthesis; L-methionine biosynthesis via salvage pathway; L-methionine from S-methyl-5-thio-alpha-D-ribose 1-phosphate: step 4/6.</text>
</comment>
<dbReference type="SFLD" id="SFLDG01129">
    <property type="entry name" value="C1.5:_HAD__Beta-PGM__Phosphata"/>
    <property type="match status" value="1"/>
</dbReference>
<organism evidence="5 6">
    <name type="scientific">Actinoalloteichus fjordicus</name>
    <dbReference type="NCBI Taxonomy" id="1612552"/>
    <lineage>
        <taxon>Bacteria</taxon>
        <taxon>Bacillati</taxon>
        <taxon>Actinomycetota</taxon>
        <taxon>Actinomycetes</taxon>
        <taxon>Pseudonocardiales</taxon>
        <taxon>Pseudonocardiaceae</taxon>
        <taxon>Actinoalloteichus</taxon>
    </lineage>
</organism>
<evidence type="ECO:0000256" key="4">
    <source>
        <dbReference type="HAMAP-Rule" id="MF_01681"/>
    </source>
</evidence>
<dbReference type="Proteomes" id="UP000185511">
    <property type="component" value="Chromosome"/>
</dbReference>
<dbReference type="Gene3D" id="3.40.50.1000">
    <property type="entry name" value="HAD superfamily/HAD-like"/>
    <property type="match status" value="1"/>
</dbReference>
<dbReference type="GO" id="GO:0043874">
    <property type="term" value="F:acireductone synthase activity"/>
    <property type="evidence" value="ECO:0007669"/>
    <property type="project" value="UniProtKB-EC"/>
</dbReference>
<evidence type="ECO:0000313" key="6">
    <source>
        <dbReference type="Proteomes" id="UP000185511"/>
    </source>
</evidence>
<dbReference type="EMBL" id="CP016076">
    <property type="protein sequence ID" value="APU14776.1"/>
    <property type="molecule type" value="Genomic_DNA"/>
</dbReference>
<reference evidence="6" key="1">
    <citation type="submission" date="2016-06" db="EMBL/GenBank/DDBJ databases">
        <title>Complete genome sequence of Actinoalloteichus fjordicus DSM 46855 (=ADI127-17), type strain of the new species Actinoalloteichus fjordicus.</title>
        <authorList>
            <person name="Ruckert C."/>
            <person name="Nouioui I."/>
            <person name="Willmese J."/>
            <person name="van Wezel G."/>
            <person name="Klenk H.-P."/>
            <person name="Kalinowski J."/>
            <person name="Zotchev S.B."/>
        </authorList>
    </citation>
    <scope>NUCLEOTIDE SEQUENCE [LARGE SCALE GENOMIC DNA]</scope>
    <source>
        <strain evidence="6">ADI127-7</strain>
    </source>
</reference>
<dbReference type="KEGG" id="acad:UA74_13590"/>
<dbReference type="GO" id="GO:0043715">
    <property type="term" value="F:2,3-diketo-5-methylthiopentyl-1-phosphate enolase activity"/>
    <property type="evidence" value="ECO:0007669"/>
    <property type="project" value="UniProtKB-UniRule"/>
</dbReference>
<evidence type="ECO:0000256" key="2">
    <source>
        <dbReference type="ARBA" id="ARBA00022801"/>
    </source>
</evidence>
<dbReference type="SFLD" id="SFLDS00003">
    <property type="entry name" value="Haloacid_Dehalogenase"/>
    <property type="match status" value="1"/>
</dbReference>
<dbReference type="NCBIfam" id="TIGR01691">
    <property type="entry name" value="enolase-ppase"/>
    <property type="match status" value="1"/>
</dbReference>
<comment type="catalytic activity">
    <reaction evidence="4">
        <text>5-methylsulfanyl-2,3-dioxopentyl phosphate + H2O = 1,2-dihydroxy-5-(methylsulfanyl)pent-1-en-3-one + phosphate</text>
        <dbReference type="Rhea" id="RHEA:21700"/>
        <dbReference type="ChEBI" id="CHEBI:15377"/>
        <dbReference type="ChEBI" id="CHEBI:43474"/>
        <dbReference type="ChEBI" id="CHEBI:49252"/>
        <dbReference type="ChEBI" id="CHEBI:58828"/>
        <dbReference type="EC" id="3.1.3.77"/>
    </reaction>
</comment>
<comment type="function">
    <text evidence="4">Bifunctional enzyme that catalyzes the enolization of 2,3-diketo-5-methylthiopentyl-1-phosphate (DK-MTP-1-P) into the intermediate 2-hydroxy-3-keto-5-methylthiopentenyl-1-phosphate (HK-MTPenyl-1-P), which is then dephosphorylated to form the acireductone 1,2-dihydroxy-3-keto-5-methylthiopentene (DHK-MTPene).</text>
</comment>
<keyword evidence="4" id="KW-0479">Metal-binding</keyword>
<dbReference type="GO" id="GO:0019509">
    <property type="term" value="P:L-methionine salvage from methylthioadenosine"/>
    <property type="evidence" value="ECO:0007669"/>
    <property type="project" value="UniProtKB-UniRule"/>
</dbReference>
<evidence type="ECO:0000256" key="1">
    <source>
        <dbReference type="ARBA" id="ARBA00022605"/>
    </source>
</evidence>
<keyword evidence="2 4" id="KW-0378">Hydrolase</keyword>
<dbReference type="Gene3D" id="1.10.720.60">
    <property type="match status" value="1"/>
</dbReference>
<proteinExistence type="inferred from homology"/>
<dbReference type="SUPFAM" id="SSF56784">
    <property type="entry name" value="HAD-like"/>
    <property type="match status" value="1"/>
</dbReference>
<evidence type="ECO:0000313" key="5">
    <source>
        <dbReference type="EMBL" id="APU14776.1"/>
    </source>
</evidence>
<keyword evidence="6" id="KW-1185">Reference proteome</keyword>
<dbReference type="SFLD" id="SFLDG01133">
    <property type="entry name" value="C1.5.4:_Enolase-phosphatase_Li"/>
    <property type="match status" value="1"/>
</dbReference>